<evidence type="ECO:0000313" key="1">
    <source>
        <dbReference type="EMBL" id="MFB5762042.1"/>
    </source>
</evidence>
<dbReference type="EMBL" id="JBHIRY010000016">
    <property type="protein sequence ID" value="MFB5762042.1"/>
    <property type="molecule type" value="Genomic_DNA"/>
</dbReference>
<comment type="caution">
    <text evidence="1">The sequence shown here is derived from an EMBL/GenBank/DDBJ whole genome shotgun (WGS) entry which is preliminary data.</text>
</comment>
<evidence type="ECO:0000313" key="2">
    <source>
        <dbReference type="Proteomes" id="UP001580430"/>
    </source>
</evidence>
<sequence length="139" mass="16594">MVTLNNFFKYSDLSGVICLESASRINNLSTFPPLPLMLFTETKKDRALGYLNFYTQEEVDLRYTIQAGVNLHFTIPERTIIDLIRYEREDRFTFECLEKYLRSNAKDKLYSVAREYDCMLQVLDKLNELDFWLEEQNDY</sequence>
<dbReference type="Proteomes" id="UP001580430">
    <property type="component" value="Unassembled WGS sequence"/>
</dbReference>
<accession>A0ABV5C6V9</accession>
<keyword evidence="2" id="KW-1185">Reference proteome</keyword>
<proteinExistence type="predicted"/>
<organism evidence="1 2">
    <name type="scientific">Paenibacillus medicaginis</name>
    <dbReference type="NCBI Taxonomy" id="1470560"/>
    <lineage>
        <taxon>Bacteria</taxon>
        <taxon>Bacillati</taxon>
        <taxon>Bacillota</taxon>
        <taxon>Bacilli</taxon>
        <taxon>Bacillales</taxon>
        <taxon>Paenibacillaceae</taxon>
        <taxon>Paenibacillus</taxon>
    </lineage>
</organism>
<dbReference type="RefSeq" id="WP_375521155.1">
    <property type="nucleotide sequence ID" value="NZ_JBHIRY010000016.1"/>
</dbReference>
<name>A0ABV5C6V9_9BACL</name>
<reference evidence="1 2" key="1">
    <citation type="submission" date="2024-09" db="EMBL/GenBank/DDBJ databases">
        <title>Paenibacillus zeirhizospherea sp. nov., isolated from surface of the maize (Zea mays) roots in a horticulture field, Hungary.</title>
        <authorList>
            <person name="Marton D."/>
            <person name="Farkas M."/>
            <person name="Bedics A."/>
            <person name="Toth E."/>
            <person name="Tancsics A."/>
            <person name="Boka K."/>
            <person name="Marati G."/>
            <person name="Kriszt B."/>
            <person name="Cserhati M."/>
        </authorList>
    </citation>
    <scope>NUCLEOTIDE SEQUENCE [LARGE SCALE GENOMIC DNA]</scope>
    <source>
        <strain evidence="1 2">JCM 18446</strain>
    </source>
</reference>
<evidence type="ECO:0008006" key="3">
    <source>
        <dbReference type="Google" id="ProtNLM"/>
    </source>
</evidence>
<gene>
    <name evidence="1" type="ORF">ACE5LO_16770</name>
</gene>
<protein>
    <recommendedName>
        <fullName evidence="3">IDEAL domain-containing protein</fullName>
    </recommendedName>
</protein>